<name>W1PKB0_AMBTC</name>
<gene>
    <name evidence="1" type="ORF">AMTR_s00150p00092730</name>
</gene>
<evidence type="ECO:0000313" key="2">
    <source>
        <dbReference type="Proteomes" id="UP000017836"/>
    </source>
</evidence>
<evidence type="ECO:0000313" key="1">
    <source>
        <dbReference type="EMBL" id="ERN08463.1"/>
    </source>
</evidence>
<dbReference type="Gramene" id="ERN08463">
    <property type="protein sequence ID" value="ERN08463"/>
    <property type="gene ID" value="AMTR_s00150p00092730"/>
</dbReference>
<dbReference type="HOGENOM" id="CLU_2443808_0_0_1"/>
<dbReference type="Proteomes" id="UP000017836">
    <property type="component" value="Unassembled WGS sequence"/>
</dbReference>
<dbReference type="EMBL" id="KI393379">
    <property type="protein sequence ID" value="ERN08463.1"/>
    <property type="molecule type" value="Genomic_DNA"/>
</dbReference>
<protein>
    <submittedName>
        <fullName evidence="1">Uncharacterized protein</fullName>
    </submittedName>
</protein>
<accession>W1PKB0</accession>
<keyword evidence="2" id="KW-1185">Reference proteome</keyword>
<proteinExistence type="predicted"/>
<organism evidence="1 2">
    <name type="scientific">Amborella trichopoda</name>
    <dbReference type="NCBI Taxonomy" id="13333"/>
    <lineage>
        <taxon>Eukaryota</taxon>
        <taxon>Viridiplantae</taxon>
        <taxon>Streptophyta</taxon>
        <taxon>Embryophyta</taxon>
        <taxon>Tracheophyta</taxon>
        <taxon>Spermatophyta</taxon>
        <taxon>Magnoliopsida</taxon>
        <taxon>Amborellales</taxon>
        <taxon>Amborellaceae</taxon>
        <taxon>Amborella</taxon>
    </lineage>
</organism>
<dbReference type="AlphaFoldDB" id="W1PKB0"/>
<reference evidence="2" key="1">
    <citation type="journal article" date="2013" name="Science">
        <title>The Amborella genome and the evolution of flowering plants.</title>
        <authorList>
            <consortium name="Amborella Genome Project"/>
        </authorList>
    </citation>
    <scope>NUCLEOTIDE SEQUENCE [LARGE SCALE GENOMIC DNA]</scope>
</reference>
<sequence>MFLPNQPHYQSVVQRKENCHSTIVDDNSPSFGCDRYVTVISANMERNEDEDGLVTKIDAHLLSQQQVIANNIAMPLITKLLNKYEPFTGH</sequence>